<dbReference type="eggNOG" id="COG0557">
    <property type="taxonomic scope" value="Bacteria"/>
</dbReference>
<keyword evidence="3 8" id="KW-0963">Cytoplasm</keyword>
<dbReference type="InterPro" id="IPR004476">
    <property type="entry name" value="RNase_II/RNase_R"/>
</dbReference>
<dbReference type="GO" id="GO:0003723">
    <property type="term" value="F:RNA binding"/>
    <property type="evidence" value="ECO:0007669"/>
    <property type="project" value="UniProtKB-UniRule"/>
</dbReference>
<evidence type="ECO:0000256" key="4">
    <source>
        <dbReference type="ARBA" id="ARBA00022722"/>
    </source>
</evidence>
<evidence type="ECO:0000313" key="10">
    <source>
        <dbReference type="EMBL" id="EEG77880.1"/>
    </source>
</evidence>
<dbReference type="OrthoDB" id="9764149at2"/>
<dbReference type="Pfam" id="PF00773">
    <property type="entry name" value="RNB"/>
    <property type="match status" value="1"/>
</dbReference>
<dbReference type="NCBIfam" id="TIGR00358">
    <property type="entry name" value="3_prime_RNase"/>
    <property type="match status" value="1"/>
</dbReference>
<keyword evidence="6 8" id="KW-0269">Exonuclease</keyword>
<keyword evidence="5 8" id="KW-0378">Hydrolase</keyword>
<keyword evidence="4 8" id="KW-0540">Nuclease</keyword>
<dbReference type="InterPro" id="IPR040476">
    <property type="entry name" value="CSD2"/>
</dbReference>
<comment type="caution">
    <text evidence="10">The sequence shown here is derived from an EMBL/GenBank/DDBJ whole genome shotgun (WGS) entry which is preliminary data.</text>
</comment>
<dbReference type="GO" id="GO:0005829">
    <property type="term" value="C:cytosol"/>
    <property type="evidence" value="ECO:0007669"/>
    <property type="project" value="TreeGrafter"/>
</dbReference>
<dbReference type="Pfam" id="PF08206">
    <property type="entry name" value="OB_RNB"/>
    <property type="match status" value="1"/>
</dbReference>
<evidence type="ECO:0000259" key="9">
    <source>
        <dbReference type="PROSITE" id="PS50126"/>
    </source>
</evidence>
<dbReference type="SMART" id="SM00357">
    <property type="entry name" value="CSP"/>
    <property type="match status" value="2"/>
</dbReference>
<evidence type="ECO:0000256" key="8">
    <source>
        <dbReference type="HAMAP-Rule" id="MF_01895"/>
    </source>
</evidence>
<dbReference type="SMART" id="SM00316">
    <property type="entry name" value="S1"/>
    <property type="match status" value="1"/>
</dbReference>
<sequence>MSFEEKVLNYMREGAYKPLKIEELTQQLGVEDKRDIKRFHKLLEEMEQEGKIIKTRYARYGVPEKMNLMVGTLQGNQAGFGFIIPNNRDFSDVFVPANQMNGAMHGDHVVARLIKGGSGRNTEGEIIRILKRRSNLIVGRYESGRQYGFVIPDDQRISQDIFIPKSEAKQLKNGMKVQVEITRWPEKRRNPEGIVVDVLGYPGDKGVDTLSIIKKYELPEDFPSQVMKEIKAFRRDLAPEDLEGRMDLRDLPMVTIDGADAKDLDDAVSLHQKDNGNWELGVHIADVGHYVKEGTALDKEAFHRGTSIYLVDRVIPMLPPELSNDLCSLNPQVDRLAMSVFMELNHQGKVVSHDFGPSVIRTQERMTYDDVRDILVDKDENLRKRYQPLVPMFEKMEEMAMILRKNRFDRGALDFAVPEVKVKLDEQGKPIDIVPRPRSIAEMIIEEFMLICNETVAEHFSRMEVPFVYRVHEQPSEAKMQNFREFVHNLGLSLKGSPDKIHSRALQALLDEVEGKPEERVVNTLLLRTMQQARYSAHRSPHYGLAAEYYSHFTSPIRRYPDLMIHRLMREYLQGMPPQKRLGKITKNNEAGADRASMRERLAMEAERESVDMKKVEFMEGKEGQEFDAVISGVTSFGLFAELENLVEGLVHVSSMDDDYYHFHEDKLALVGERTGKTYRIGKPVRVILKRASKEDRQIDFVLTEIEND</sequence>
<dbReference type="SUPFAM" id="SSF50249">
    <property type="entry name" value="Nucleic acid-binding proteins"/>
    <property type="match status" value="4"/>
</dbReference>
<dbReference type="InterPro" id="IPR001900">
    <property type="entry name" value="RNase_II/R"/>
</dbReference>
<dbReference type="Proteomes" id="UP000006443">
    <property type="component" value="Unassembled WGS sequence"/>
</dbReference>
<comment type="function">
    <text evidence="8">3'-5' exoribonuclease that releases 5'-nucleoside monophosphates and is involved in maturation of structured RNAs.</text>
</comment>
<dbReference type="PANTHER" id="PTHR23355:SF9">
    <property type="entry name" value="DIS3-LIKE EXONUCLEASE 2"/>
    <property type="match status" value="1"/>
</dbReference>
<dbReference type="CDD" id="cd04471">
    <property type="entry name" value="S1_RNase_R"/>
    <property type="match status" value="1"/>
</dbReference>
<dbReference type="InterPro" id="IPR050180">
    <property type="entry name" value="RNR_Ribonuclease"/>
</dbReference>
<dbReference type="InterPro" id="IPR011805">
    <property type="entry name" value="RNase_R"/>
</dbReference>
<reference evidence="10 11" key="1">
    <citation type="submission" date="2009-02" db="EMBL/GenBank/DDBJ databases">
        <title>Sequencing of the draft genome and assembly of Dethiobacter alkaliphilus AHT 1.</title>
        <authorList>
            <consortium name="US DOE Joint Genome Institute (JGI-PGF)"/>
            <person name="Lucas S."/>
            <person name="Copeland A."/>
            <person name="Lapidus A."/>
            <person name="Glavina del Rio T."/>
            <person name="Dalin E."/>
            <person name="Tice H."/>
            <person name="Bruce D."/>
            <person name="Goodwin L."/>
            <person name="Pitluck S."/>
            <person name="Larimer F."/>
            <person name="Land M.L."/>
            <person name="Hauser L."/>
            <person name="Muyzer G."/>
        </authorList>
    </citation>
    <scope>NUCLEOTIDE SEQUENCE [LARGE SCALE GENOMIC DNA]</scope>
    <source>
        <strain evidence="10 11">AHT 1</strain>
    </source>
</reference>
<dbReference type="NCBIfam" id="TIGR02063">
    <property type="entry name" value="RNase_R"/>
    <property type="match status" value="1"/>
</dbReference>
<dbReference type="Pfam" id="PF17876">
    <property type="entry name" value="CSD2"/>
    <property type="match status" value="1"/>
</dbReference>
<dbReference type="InterPro" id="IPR013223">
    <property type="entry name" value="RNase_B_OB_dom"/>
</dbReference>
<feature type="domain" description="S1 motif" evidence="9">
    <location>
        <begin position="624"/>
        <end position="704"/>
    </location>
</feature>
<accession>C0GFC0</accession>
<dbReference type="InterPro" id="IPR003029">
    <property type="entry name" value="S1_domain"/>
</dbReference>
<name>C0GFC0_DETAL</name>
<evidence type="ECO:0000256" key="6">
    <source>
        <dbReference type="ARBA" id="ARBA00022839"/>
    </source>
</evidence>
<dbReference type="InterPro" id="IPR012340">
    <property type="entry name" value="NA-bd_OB-fold"/>
</dbReference>
<dbReference type="PROSITE" id="PS01175">
    <property type="entry name" value="RIBONUCLEASE_II"/>
    <property type="match status" value="1"/>
</dbReference>
<dbReference type="PANTHER" id="PTHR23355">
    <property type="entry name" value="RIBONUCLEASE"/>
    <property type="match status" value="1"/>
</dbReference>
<dbReference type="GO" id="GO:0008859">
    <property type="term" value="F:exoribonuclease II activity"/>
    <property type="evidence" value="ECO:0007669"/>
    <property type="project" value="UniProtKB-UniRule"/>
</dbReference>
<comment type="similarity">
    <text evidence="8">Belongs to the RNR ribonuclease family. RNase R subfamily.</text>
</comment>
<protein>
    <recommendedName>
        <fullName evidence="8">Ribonuclease R</fullName>
        <shortName evidence="8">RNase R</shortName>
        <ecNumber evidence="8">3.1.13.1</ecNumber>
    </recommendedName>
</protein>
<gene>
    <name evidence="8" type="primary">rnr</name>
    <name evidence="10" type="ORF">DealDRAFT_1179</name>
</gene>
<dbReference type="InterPro" id="IPR022966">
    <property type="entry name" value="RNase_II/R_CS"/>
</dbReference>
<keyword evidence="7 8" id="KW-0694">RNA-binding</keyword>
<comment type="catalytic activity">
    <reaction evidence="1 8">
        <text>Exonucleolytic cleavage in the 3'- to 5'-direction to yield nucleoside 5'-phosphates.</text>
        <dbReference type="EC" id="3.1.13.1"/>
    </reaction>
</comment>
<evidence type="ECO:0000256" key="7">
    <source>
        <dbReference type="ARBA" id="ARBA00022884"/>
    </source>
</evidence>
<dbReference type="HAMAP" id="MF_01895">
    <property type="entry name" value="RNase_R"/>
    <property type="match status" value="1"/>
</dbReference>
<dbReference type="Pfam" id="PF00575">
    <property type="entry name" value="S1"/>
    <property type="match status" value="1"/>
</dbReference>
<dbReference type="Gene3D" id="2.40.50.140">
    <property type="entry name" value="Nucleic acid-binding proteins"/>
    <property type="match status" value="3"/>
</dbReference>
<evidence type="ECO:0000313" key="11">
    <source>
        <dbReference type="Proteomes" id="UP000006443"/>
    </source>
</evidence>
<dbReference type="SMART" id="SM00955">
    <property type="entry name" value="RNB"/>
    <property type="match status" value="1"/>
</dbReference>
<dbReference type="EC" id="3.1.13.1" evidence="8"/>
<dbReference type="STRING" id="555088.DealDRAFT_1179"/>
<dbReference type="AlphaFoldDB" id="C0GFC0"/>
<dbReference type="RefSeq" id="WP_008515752.1">
    <property type="nucleotide sequence ID" value="NZ_ACJM01000005.1"/>
</dbReference>
<evidence type="ECO:0000256" key="3">
    <source>
        <dbReference type="ARBA" id="ARBA00022490"/>
    </source>
</evidence>
<keyword evidence="11" id="KW-1185">Reference proteome</keyword>
<dbReference type="EMBL" id="ACJM01000005">
    <property type="protein sequence ID" value="EEG77880.1"/>
    <property type="molecule type" value="Genomic_DNA"/>
</dbReference>
<evidence type="ECO:0000256" key="5">
    <source>
        <dbReference type="ARBA" id="ARBA00022801"/>
    </source>
</evidence>
<evidence type="ECO:0000256" key="1">
    <source>
        <dbReference type="ARBA" id="ARBA00001849"/>
    </source>
</evidence>
<dbReference type="InterPro" id="IPR011129">
    <property type="entry name" value="CSD"/>
</dbReference>
<evidence type="ECO:0000256" key="2">
    <source>
        <dbReference type="ARBA" id="ARBA00004496"/>
    </source>
</evidence>
<dbReference type="PROSITE" id="PS50126">
    <property type="entry name" value="S1"/>
    <property type="match status" value="1"/>
</dbReference>
<organism evidence="10 11">
    <name type="scientific">Dethiobacter alkaliphilus AHT 1</name>
    <dbReference type="NCBI Taxonomy" id="555088"/>
    <lineage>
        <taxon>Bacteria</taxon>
        <taxon>Bacillati</taxon>
        <taxon>Bacillota</taxon>
        <taxon>Dethiobacteria</taxon>
        <taxon>Dethiobacterales</taxon>
        <taxon>Dethiobacteraceae</taxon>
        <taxon>Dethiobacter</taxon>
    </lineage>
</organism>
<comment type="subcellular location">
    <subcellularLocation>
        <location evidence="2 8">Cytoplasm</location>
    </subcellularLocation>
</comment>
<dbReference type="GO" id="GO:0006402">
    <property type="term" value="P:mRNA catabolic process"/>
    <property type="evidence" value="ECO:0007669"/>
    <property type="project" value="TreeGrafter"/>
</dbReference>
<proteinExistence type="inferred from homology"/>